<name>A0A3B0XY88_9ZZZZ</name>
<accession>A0A3B0XY88</accession>
<dbReference type="PANTHER" id="PTHR42801">
    <property type="entry name" value="THIOREDOXIN-DEPENDENT PEROXIDE REDUCTASE"/>
    <property type="match status" value="1"/>
</dbReference>
<evidence type="ECO:0000256" key="7">
    <source>
        <dbReference type="ARBA" id="ARBA00032824"/>
    </source>
</evidence>
<keyword evidence="3" id="KW-0049">Antioxidant</keyword>
<keyword evidence="4" id="KW-0560">Oxidoreductase</keyword>
<proteinExistence type="inferred from homology"/>
<keyword evidence="5" id="KW-1015">Disulfide bond</keyword>
<evidence type="ECO:0000256" key="4">
    <source>
        <dbReference type="ARBA" id="ARBA00023002"/>
    </source>
</evidence>
<evidence type="ECO:0000313" key="11">
    <source>
        <dbReference type="EMBL" id="VAW69650.1"/>
    </source>
</evidence>
<dbReference type="AlphaFoldDB" id="A0A3B0XY88"/>
<feature type="domain" description="Thioredoxin" evidence="10">
    <location>
        <begin position="50"/>
        <end position="223"/>
    </location>
</feature>
<evidence type="ECO:0000256" key="2">
    <source>
        <dbReference type="ARBA" id="ARBA00022559"/>
    </source>
</evidence>
<dbReference type="CDD" id="cd02970">
    <property type="entry name" value="PRX_like2"/>
    <property type="match status" value="1"/>
</dbReference>
<dbReference type="GO" id="GO:0008379">
    <property type="term" value="F:thioredoxin peroxidase activity"/>
    <property type="evidence" value="ECO:0007669"/>
    <property type="project" value="TreeGrafter"/>
</dbReference>
<evidence type="ECO:0000256" key="1">
    <source>
        <dbReference type="ARBA" id="ARBA00013017"/>
    </source>
</evidence>
<evidence type="ECO:0000256" key="8">
    <source>
        <dbReference type="ARBA" id="ARBA00038489"/>
    </source>
</evidence>
<dbReference type="GO" id="GO:0005737">
    <property type="term" value="C:cytoplasm"/>
    <property type="evidence" value="ECO:0007669"/>
    <property type="project" value="TreeGrafter"/>
</dbReference>
<dbReference type="GO" id="GO:0045454">
    <property type="term" value="P:cell redox homeostasis"/>
    <property type="evidence" value="ECO:0007669"/>
    <property type="project" value="TreeGrafter"/>
</dbReference>
<comment type="catalytic activity">
    <reaction evidence="9">
        <text>a hydroperoxide + [thioredoxin]-dithiol = an alcohol + [thioredoxin]-disulfide + H2O</text>
        <dbReference type="Rhea" id="RHEA:62620"/>
        <dbReference type="Rhea" id="RHEA-COMP:10698"/>
        <dbReference type="Rhea" id="RHEA-COMP:10700"/>
        <dbReference type="ChEBI" id="CHEBI:15377"/>
        <dbReference type="ChEBI" id="CHEBI:29950"/>
        <dbReference type="ChEBI" id="CHEBI:30879"/>
        <dbReference type="ChEBI" id="CHEBI:35924"/>
        <dbReference type="ChEBI" id="CHEBI:50058"/>
        <dbReference type="EC" id="1.11.1.24"/>
    </reaction>
</comment>
<evidence type="ECO:0000259" key="10">
    <source>
        <dbReference type="PROSITE" id="PS51352"/>
    </source>
</evidence>
<keyword evidence="6" id="KW-0676">Redox-active center</keyword>
<evidence type="ECO:0000256" key="9">
    <source>
        <dbReference type="ARBA" id="ARBA00049091"/>
    </source>
</evidence>
<dbReference type="Pfam" id="PF00578">
    <property type="entry name" value="AhpC-TSA"/>
    <property type="match status" value="1"/>
</dbReference>
<keyword evidence="2" id="KW-0575">Peroxidase</keyword>
<protein>
    <recommendedName>
        <fullName evidence="1">thioredoxin-dependent peroxiredoxin</fullName>
        <ecNumber evidence="1">1.11.1.24</ecNumber>
    </recommendedName>
    <alternativeName>
        <fullName evidence="7">Thioredoxin peroxidase</fullName>
    </alternativeName>
</protein>
<comment type="similarity">
    <text evidence="8">Belongs to the peroxiredoxin family. BCP/PrxQ subfamily.</text>
</comment>
<evidence type="ECO:0000256" key="3">
    <source>
        <dbReference type="ARBA" id="ARBA00022862"/>
    </source>
</evidence>
<dbReference type="PROSITE" id="PS51352">
    <property type="entry name" value="THIOREDOXIN_2"/>
    <property type="match status" value="1"/>
</dbReference>
<dbReference type="GO" id="GO:0034599">
    <property type="term" value="P:cellular response to oxidative stress"/>
    <property type="evidence" value="ECO:0007669"/>
    <property type="project" value="TreeGrafter"/>
</dbReference>
<dbReference type="InterPro" id="IPR013766">
    <property type="entry name" value="Thioredoxin_domain"/>
</dbReference>
<evidence type="ECO:0000256" key="5">
    <source>
        <dbReference type="ARBA" id="ARBA00023157"/>
    </source>
</evidence>
<organism evidence="11">
    <name type="scientific">hydrothermal vent metagenome</name>
    <dbReference type="NCBI Taxonomy" id="652676"/>
    <lineage>
        <taxon>unclassified sequences</taxon>
        <taxon>metagenomes</taxon>
        <taxon>ecological metagenomes</taxon>
    </lineage>
</organism>
<dbReference type="PANTHER" id="PTHR42801:SF7">
    <property type="entry name" value="SLL1159 PROTEIN"/>
    <property type="match status" value="1"/>
</dbReference>
<dbReference type="InterPro" id="IPR050924">
    <property type="entry name" value="Peroxiredoxin_BCP/PrxQ"/>
</dbReference>
<dbReference type="EMBL" id="UOFI01000170">
    <property type="protein sequence ID" value="VAW69650.1"/>
    <property type="molecule type" value="Genomic_DNA"/>
</dbReference>
<gene>
    <name evidence="11" type="ORF">MNBD_GAMMA09-2661</name>
</gene>
<reference evidence="11" key="1">
    <citation type="submission" date="2018-06" db="EMBL/GenBank/DDBJ databases">
        <authorList>
            <person name="Zhirakovskaya E."/>
        </authorList>
    </citation>
    <scope>NUCLEOTIDE SEQUENCE</scope>
</reference>
<dbReference type="Gene3D" id="3.40.30.10">
    <property type="entry name" value="Glutaredoxin"/>
    <property type="match status" value="1"/>
</dbReference>
<evidence type="ECO:0000256" key="6">
    <source>
        <dbReference type="ARBA" id="ARBA00023284"/>
    </source>
</evidence>
<dbReference type="SUPFAM" id="SSF52833">
    <property type="entry name" value="Thioredoxin-like"/>
    <property type="match status" value="1"/>
</dbReference>
<dbReference type="EC" id="1.11.1.24" evidence="1"/>
<sequence length="223" mass="24465">MSTVINPPSYKENVSELIGQLKGMFPEDKFAVFNNDANQLAQAHVSPLSVKRGDLAPDFSLPDVEGNSVKLQDLLAAGPLVLTFYRGVWCPYCNLHLKLLQQILPEIKGAGANLVAISPMNPDSSKGTIETGELEFKVLSDPGNKVARQYTKVFKNADEPINTMAELGYDFYSFYDDRSAELPVSATFIIASDGVIGFAESEGGDYRKRTEPRKILDALESIK</sequence>
<dbReference type="InterPro" id="IPR036249">
    <property type="entry name" value="Thioredoxin-like_sf"/>
</dbReference>
<dbReference type="InterPro" id="IPR000866">
    <property type="entry name" value="AhpC/TSA"/>
</dbReference>